<reference evidence="1" key="3">
    <citation type="submission" date="1997-05" db="EMBL/GenBank/DDBJ databases">
        <authorList>
            <person name="Parkhill J."/>
            <person name="Barrell B.G."/>
            <person name="Rajandream M.A."/>
        </authorList>
    </citation>
    <scope>NUCLEOTIDE SEQUENCE</scope>
</reference>
<reference evidence="1" key="1">
    <citation type="journal article" date="1993" name="Mol. Microbiol.">
        <title>Use of an ordered cosmid library to deduce the genomic organization of Mycobacterium leprae.</title>
        <authorList>
            <person name="Eiglmeier K."/>
            <person name="Honore N."/>
            <person name="Woods S.A."/>
            <person name="Caudron B."/>
            <person name="Cole S.T."/>
        </authorList>
    </citation>
    <scope>NUCLEOTIDE SEQUENCE</scope>
</reference>
<name>O06066_MYCLR</name>
<dbReference type="EMBL" id="Z95398">
    <property type="protein sequence ID" value="CAB08795.1"/>
    <property type="molecule type" value="Genomic_DNA"/>
</dbReference>
<sequence>MVRWLQFRAVVPRRGTTARNSDRWARADGLPTQSLTPGIESVHSITKQFPLRANTSLDWRNPACNHQGGSAPSVPLLYRHHCDTARATVGGTRLGAVTLNLDTNSTATTFVATGQPGPCLIACHLSWP</sequence>
<organism evidence="1">
    <name type="scientific">Mycobacterium leprae</name>
    <dbReference type="NCBI Taxonomy" id="1769"/>
    <lineage>
        <taxon>Bacteria</taxon>
        <taxon>Bacillati</taxon>
        <taxon>Actinomycetota</taxon>
        <taxon>Actinomycetes</taxon>
        <taxon>Mycobacteriales</taxon>
        <taxon>Mycobacteriaceae</taxon>
        <taxon>Mycobacterium</taxon>
    </lineage>
</organism>
<dbReference type="AlphaFoldDB" id="O06066"/>
<accession>O06066</accession>
<protein>
    <submittedName>
        <fullName evidence="1">Uncharacterized protein MLCL622.03</fullName>
    </submittedName>
</protein>
<gene>
    <name evidence="1" type="primary">MLCL622.03</name>
</gene>
<reference evidence="1" key="2">
    <citation type="submission" date="1997-05" db="EMBL/GenBank/DDBJ databases">
        <authorList>
            <person name="Hamlin N."/>
            <person name="Churcher C.M."/>
        </authorList>
    </citation>
    <scope>NUCLEOTIDE SEQUENCE</scope>
</reference>
<evidence type="ECO:0000313" key="1">
    <source>
        <dbReference type="EMBL" id="CAB08795.1"/>
    </source>
</evidence>
<proteinExistence type="predicted"/>